<reference evidence="3" key="1">
    <citation type="submission" date="2017-02" db="UniProtKB">
        <authorList>
            <consortium name="WormBaseParasite"/>
        </authorList>
    </citation>
    <scope>IDENTIFICATION</scope>
</reference>
<dbReference type="Proteomes" id="UP000267096">
    <property type="component" value="Unassembled WGS sequence"/>
</dbReference>
<keyword evidence="2" id="KW-1185">Reference proteome</keyword>
<dbReference type="EMBL" id="UYRR01016148">
    <property type="protein sequence ID" value="VDK28273.1"/>
    <property type="molecule type" value="Genomic_DNA"/>
</dbReference>
<accession>A0A0M3JHW2</accession>
<dbReference type="AlphaFoldDB" id="A0A0M3JHW2"/>
<name>A0A0M3JHW2_ANISI</name>
<sequence>MLFSKREYPCEFNSLFVLCQMLAADSDCGVSEPAVELLHLLRRQFLDDSLITSHQQTTMNNFSNNQLEICKLLAKTYPKITMSVFSGWIYIHF</sequence>
<dbReference type="WBParaSite" id="ASIM_0000722701-mRNA-1">
    <property type="protein sequence ID" value="ASIM_0000722701-mRNA-1"/>
    <property type="gene ID" value="ASIM_0000722701"/>
</dbReference>
<reference evidence="1 2" key="2">
    <citation type="submission" date="2018-11" db="EMBL/GenBank/DDBJ databases">
        <authorList>
            <consortium name="Pathogen Informatics"/>
        </authorList>
    </citation>
    <scope>NUCLEOTIDE SEQUENCE [LARGE SCALE GENOMIC DNA]</scope>
</reference>
<evidence type="ECO:0000313" key="3">
    <source>
        <dbReference type="WBParaSite" id="ASIM_0000722701-mRNA-1"/>
    </source>
</evidence>
<protein>
    <submittedName>
        <fullName evidence="1 3">Uncharacterized protein</fullName>
    </submittedName>
</protein>
<organism evidence="3">
    <name type="scientific">Anisakis simplex</name>
    <name type="common">Herring worm</name>
    <dbReference type="NCBI Taxonomy" id="6269"/>
    <lineage>
        <taxon>Eukaryota</taxon>
        <taxon>Metazoa</taxon>
        <taxon>Ecdysozoa</taxon>
        <taxon>Nematoda</taxon>
        <taxon>Chromadorea</taxon>
        <taxon>Rhabditida</taxon>
        <taxon>Spirurina</taxon>
        <taxon>Ascaridomorpha</taxon>
        <taxon>Ascaridoidea</taxon>
        <taxon>Anisakidae</taxon>
        <taxon>Anisakis</taxon>
        <taxon>Anisakis simplex complex</taxon>
    </lineage>
</organism>
<evidence type="ECO:0000313" key="1">
    <source>
        <dbReference type="EMBL" id="VDK28273.1"/>
    </source>
</evidence>
<gene>
    <name evidence="1" type="ORF">ASIM_LOCUS6995</name>
</gene>
<proteinExistence type="predicted"/>
<evidence type="ECO:0000313" key="2">
    <source>
        <dbReference type="Proteomes" id="UP000267096"/>
    </source>
</evidence>